<keyword evidence="3" id="KW-1185">Reference proteome</keyword>
<accession>A0AAE1DP11</accession>
<dbReference type="EMBL" id="JAWDGP010003079">
    <property type="protein sequence ID" value="KAK3777407.1"/>
    <property type="molecule type" value="Genomic_DNA"/>
</dbReference>
<name>A0AAE1DP11_9GAST</name>
<evidence type="ECO:0000256" key="1">
    <source>
        <dbReference type="SAM" id="MobiDB-lite"/>
    </source>
</evidence>
<dbReference type="Proteomes" id="UP001283361">
    <property type="component" value="Unassembled WGS sequence"/>
</dbReference>
<dbReference type="AlphaFoldDB" id="A0AAE1DP11"/>
<protein>
    <submittedName>
        <fullName evidence="2">Uncharacterized protein</fullName>
    </submittedName>
</protein>
<feature type="region of interest" description="Disordered" evidence="1">
    <location>
        <begin position="159"/>
        <end position="191"/>
    </location>
</feature>
<feature type="compositionally biased region" description="Polar residues" evidence="1">
    <location>
        <begin position="167"/>
        <end position="189"/>
    </location>
</feature>
<evidence type="ECO:0000313" key="3">
    <source>
        <dbReference type="Proteomes" id="UP001283361"/>
    </source>
</evidence>
<comment type="caution">
    <text evidence="2">The sequence shown here is derived from an EMBL/GenBank/DDBJ whole genome shotgun (WGS) entry which is preliminary data.</text>
</comment>
<reference evidence="2" key="1">
    <citation type="journal article" date="2023" name="G3 (Bethesda)">
        <title>A reference genome for the long-term kleptoplast-retaining sea slug Elysia crispata morphotype clarki.</title>
        <authorList>
            <person name="Eastman K.E."/>
            <person name="Pendleton A.L."/>
            <person name="Shaikh M.A."/>
            <person name="Suttiyut T."/>
            <person name="Ogas R."/>
            <person name="Tomko P."/>
            <person name="Gavelis G."/>
            <person name="Widhalm J.R."/>
            <person name="Wisecaver J.H."/>
        </authorList>
    </citation>
    <scope>NUCLEOTIDE SEQUENCE</scope>
    <source>
        <strain evidence="2">ECLA1</strain>
    </source>
</reference>
<organism evidence="2 3">
    <name type="scientific">Elysia crispata</name>
    <name type="common">lettuce slug</name>
    <dbReference type="NCBI Taxonomy" id="231223"/>
    <lineage>
        <taxon>Eukaryota</taxon>
        <taxon>Metazoa</taxon>
        <taxon>Spiralia</taxon>
        <taxon>Lophotrochozoa</taxon>
        <taxon>Mollusca</taxon>
        <taxon>Gastropoda</taxon>
        <taxon>Heterobranchia</taxon>
        <taxon>Euthyneura</taxon>
        <taxon>Panpulmonata</taxon>
        <taxon>Sacoglossa</taxon>
        <taxon>Placobranchoidea</taxon>
        <taxon>Plakobranchidae</taxon>
        <taxon>Elysia</taxon>
    </lineage>
</organism>
<proteinExistence type="predicted"/>
<gene>
    <name evidence="2" type="ORF">RRG08_032511</name>
</gene>
<sequence>MLTGLMVHLMQSDIGPGLRDAGESSVPADQSDWAREGLRDSAQLKPFLVFKKRQSYYCEEVNKTRDRLVSSIVGELHPDKASLHYEVAFIRKGLRHYEISRMFTSNHDWRVPGSSRAFAVTSLADQVNWGDETRSCPQEKVKPCVSNLVYATEPKLTNRGRLAGPDYQQTGEQQSSSPRLASGWSSLPSTGHMLTPSTHTVHCLQFQSAAVMNRTQTVSVSSRHIKRISIST</sequence>
<evidence type="ECO:0000313" key="2">
    <source>
        <dbReference type="EMBL" id="KAK3777407.1"/>
    </source>
</evidence>